<accession>A0A1F7VGV7</accession>
<dbReference type="SUPFAM" id="SSF53335">
    <property type="entry name" value="S-adenosyl-L-methionine-dependent methyltransferases"/>
    <property type="match status" value="1"/>
</dbReference>
<dbReference type="AlphaFoldDB" id="A0A1F7VGV7"/>
<comment type="similarity">
    <text evidence="1">Belongs to the methyltransferase superfamily.</text>
</comment>
<dbReference type="Proteomes" id="UP000176678">
    <property type="component" value="Unassembled WGS sequence"/>
</dbReference>
<keyword evidence="3" id="KW-0808">Transferase</keyword>
<dbReference type="Gene3D" id="3.40.50.150">
    <property type="entry name" value="Vaccinia Virus protein VP39"/>
    <property type="match status" value="1"/>
</dbReference>
<sequence length="259" mass="31289">MKNTHHHFSKIAHKYRDLRTTDLEPILFIKNKLQKYSKIVGADVGCGAGRYDLKLFRYLGKKLFLYCIDANKEMLKHLTIFLAKHKIKNFKTIQTLAKKISLEDNSLDCIFIFNAIHHFKIPQFSKESSRLLKDSGYLFIYTRLRSQNRRNIWGKYFPLFNKKETRLYELNELRRLLRKTPDLKIESVEYFKYARLSSLDWLINQAQNHHYSTFYLYSKKEFEQSLERFKRNIQQKFKGLDKISWFDENILLIVRKQIN</sequence>
<evidence type="ECO:0000256" key="3">
    <source>
        <dbReference type="ARBA" id="ARBA00022679"/>
    </source>
</evidence>
<dbReference type="STRING" id="1802410.A3H75_00895"/>
<dbReference type="InterPro" id="IPR029063">
    <property type="entry name" value="SAM-dependent_MTases_sf"/>
</dbReference>
<keyword evidence="2" id="KW-0489">Methyltransferase</keyword>
<evidence type="ECO:0000256" key="2">
    <source>
        <dbReference type="ARBA" id="ARBA00022603"/>
    </source>
</evidence>
<dbReference type="InterPro" id="IPR051052">
    <property type="entry name" value="Diverse_substrate_MTase"/>
</dbReference>
<reference evidence="5 6" key="1">
    <citation type="journal article" date="2016" name="Nat. Commun.">
        <title>Thousands of microbial genomes shed light on interconnected biogeochemical processes in an aquifer system.</title>
        <authorList>
            <person name="Anantharaman K."/>
            <person name="Brown C.T."/>
            <person name="Hug L.A."/>
            <person name="Sharon I."/>
            <person name="Castelle C.J."/>
            <person name="Probst A.J."/>
            <person name="Thomas B.C."/>
            <person name="Singh A."/>
            <person name="Wilkins M.J."/>
            <person name="Karaoz U."/>
            <person name="Brodie E.L."/>
            <person name="Williams K.H."/>
            <person name="Hubbard S.S."/>
            <person name="Banfield J.F."/>
        </authorList>
    </citation>
    <scope>NUCLEOTIDE SEQUENCE [LARGE SCALE GENOMIC DNA]</scope>
</reference>
<proteinExistence type="inferred from homology"/>
<dbReference type="InterPro" id="IPR013216">
    <property type="entry name" value="Methyltransf_11"/>
</dbReference>
<organism evidence="5 6">
    <name type="scientific">Candidatus Uhrbacteria bacterium RIFCSPLOWO2_02_FULL_51_9</name>
    <dbReference type="NCBI Taxonomy" id="1802410"/>
    <lineage>
        <taxon>Bacteria</taxon>
        <taxon>Candidatus Uhriibacteriota</taxon>
    </lineage>
</organism>
<dbReference type="GO" id="GO:0032259">
    <property type="term" value="P:methylation"/>
    <property type="evidence" value="ECO:0007669"/>
    <property type="project" value="UniProtKB-KW"/>
</dbReference>
<evidence type="ECO:0000313" key="6">
    <source>
        <dbReference type="Proteomes" id="UP000176678"/>
    </source>
</evidence>
<dbReference type="Pfam" id="PF08241">
    <property type="entry name" value="Methyltransf_11"/>
    <property type="match status" value="1"/>
</dbReference>
<dbReference type="CDD" id="cd02440">
    <property type="entry name" value="AdoMet_MTases"/>
    <property type="match status" value="1"/>
</dbReference>
<evidence type="ECO:0000259" key="4">
    <source>
        <dbReference type="Pfam" id="PF08241"/>
    </source>
</evidence>
<comment type="caution">
    <text evidence="5">The sequence shown here is derived from an EMBL/GenBank/DDBJ whole genome shotgun (WGS) entry which is preliminary data.</text>
</comment>
<protein>
    <recommendedName>
        <fullName evidence="4">Methyltransferase type 11 domain-containing protein</fullName>
    </recommendedName>
</protein>
<dbReference type="EMBL" id="MGES01000010">
    <property type="protein sequence ID" value="OGL89254.1"/>
    <property type="molecule type" value="Genomic_DNA"/>
</dbReference>
<evidence type="ECO:0000256" key="1">
    <source>
        <dbReference type="ARBA" id="ARBA00008361"/>
    </source>
</evidence>
<gene>
    <name evidence="5" type="ORF">A3H75_00895</name>
</gene>
<dbReference type="PANTHER" id="PTHR44942">
    <property type="entry name" value="METHYLTRANSF_11 DOMAIN-CONTAINING PROTEIN"/>
    <property type="match status" value="1"/>
</dbReference>
<dbReference type="PANTHER" id="PTHR44942:SF4">
    <property type="entry name" value="METHYLTRANSFERASE TYPE 11 DOMAIN-CONTAINING PROTEIN"/>
    <property type="match status" value="1"/>
</dbReference>
<dbReference type="GO" id="GO:0008757">
    <property type="term" value="F:S-adenosylmethionine-dependent methyltransferase activity"/>
    <property type="evidence" value="ECO:0007669"/>
    <property type="project" value="InterPro"/>
</dbReference>
<evidence type="ECO:0000313" key="5">
    <source>
        <dbReference type="EMBL" id="OGL89254.1"/>
    </source>
</evidence>
<feature type="domain" description="Methyltransferase type 11" evidence="4">
    <location>
        <begin position="43"/>
        <end position="140"/>
    </location>
</feature>
<name>A0A1F7VGV7_9BACT</name>